<evidence type="ECO:0000256" key="16">
    <source>
        <dbReference type="ARBA" id="ARBA00023239"/>
    </source>
</evidence>
<feature type="binding site" evidence="18">
    <location>
        <position position="246"/>
    </location>
    <ligand>
        <name>Zn(2+)</name>
        <dbReference type="ChEBI" id="CHEBI:29105"/>
    </ligand>
</feature>
<gene>
    <name evidence="18 21" type="primary">aroB</name>
    <name evidence="21" type="ORF">V0U79_06745</name>
</gene>
<dbReference type="EC" id="4.2.3.4" evidence="7 18"/>
<comment type="function">
    <text evidence="3 18">Catalyzes the conversion of 3-deoxy-D-arabino-heptulosonate 7-phosphate (DAHP) to dehydroquinate (DHQ).</text>
</comment>
<evidence type="ECO:0000256" key="17">
    <source>
        <dbReference type="ARBA" id="ARBA00023285"/>
    </source>
</evidence>
<comment type="caution">
    <text evidence="21">The sequence shown here is derived from an EMBL/GenBank/DDBJ whole genome shotgun (WGS) entry which is preliminary data.</text>
</comment>
<feature type="binding site" evidence="18">
    <location>
        <position position="185"/>
    </location>
    <ligand>
        <name>Zn(2+)</name>
        <dbReference type="ChEBI" id="CHEBI:29105"/>
    </ligand>
</feature>
<dbReference type="GO" id="GO:0003856">
    <property type="term" value="F:3-dehydroquinate synthase activity"/>
    <property type="evidence" value="ECO:0007669"/>
    <property type="project" value="UniProtKB-EC"/>
</dbReference>
<feature type="binding site" evidence="18">
    <location>
        <begin position="106"/>
        <end position="110"/>
    </location>
    <ligand>
        <name>NAD(+)</name>
        <dbReference type="ChEBI" id="CHEBI:57540"/>
    </ligand>
</feature>
<evidence type="ECO:0000256" key="4">
    <source>
        <dbReference type="ARBA" id="ARBA00004496"/>
    </source>
</evidence>
<proteinExistence type="inferred from homology"/>
<dbReference type="Gene3D" id="1.20.1090.10">
    <property type="entry name" value="Dehydroquinate synthase-like - alpha domain"/>
    <property type="match status" value="1"/>
</dbReference>
<feature type="binding site" evidence="18">
    <location>
        <begin position="130"/>
        <end position="131"/>
    </location>
    <ligand>
        <name>NAD(+)</name>
        <dbReference type="ChEBI" id="CHEBI:57540"/>
    </ligand>
</feature>
<evidence type="ECO:0000256" key="3">
    <source>
        <dbReference type="ARBA" id="ARBA00003485"/>
    </source>
</evidence>
<feature type="domain" description="3-dehydroquinate synthase N-terminal" evidence="19">
    <location>
        <begin position="68"/>
        <end position="179"/>
    </location>
</feature>
<feature type="binding site" evidence="18">
    <location>
        <position position="262"/>
    </location>
    <ligand>
        <name>Zn(2+)</name>
        <dbReference type="ChEBI" id="CHEBI:29105"/>
    </ligand>
</feature>
<keyword evidence="17 18" id="KW-0170">Cobalt</keyword>
<evidence type="ECO:0000256" key="2">
    <source>
        <dbReference type="ARBA" id="ARBA00001911"/>
    </source>
</evidence>
<feature type="binding site" evidence="18">
    <location>
        <position position="143"/>
    </location>
    <ligand>
        <name>NAD(+)</name>
        <dbReference type="ChEBI" id="CHEBI:57540"/>
    </ligand>
</feature>
<feature type="binding site" evidence="18">
    <location>
        <begin position="170"/>
        <end position="173"/>
    </location>
    <ligand>
        <name>NAD(+)</name>
        <dbReference type="ChEBI" id="CHEBI:57540"/>
    </ligand>
</feature>
<evidence type="ECO:0000256" key="1">
    <source>
        <dbReference type="ARBA" id="ARBA00001393"/>
    </source>
</evidence>
<comment type="cofactor">
    <cofactor evidence="2 18">
        <name>NAD(+)</name>
        <dbReference type="ChEBI" id="CHEBI:57540"/>
    </cofactor>
</comment>
<dbReference type="PANTHER" id="PTHR43622:SF7">
    <property type="entry name" value="3-DEHYDROQUINATE SYNTHASE, CHLOROPLASTIC"/>
    <property type="match status" value="1"/>
</dbReference>
<dbReference type="Gene3D" id="3.40.50.1970">
    <property type="match status" value="1"/>
</dbReference>
<dbReference type="CDD" id="cd08195">
    <property type="entry name" value="DHQS"/>
    <property type="match status" value="1"/>
</dbReference>
<keyword evidence="13 18" id="KW-0862">Zinc</keyword>
<evidence type="ECO:0000313" key="21">
    <source>
        <dbReference type="EMBL" id="MEE2526058.1"/>
    </source>
</evidence>
<evidence type="ECO:0000256" key="12">
    <source>
        <dbReference type="ARBA" id="ARBA00022741"/>
    </source>
</evidence>
<dbReference type="InterPro" id="IPR050071">
    <property type="entry name" value="Dehydroquinate_synthase"/>
</dbReference>
<dbReference type="Pfam" id="PF24621">
    <property type="entry name" value="DHQS_C"/>
    <property type="match status" value="1"/>
</dbReference>
<dbReference type="PANTHER" id="PTHR43622">
    <property type="entry name" value="3-DEHYDROQUINATE SYNTHASE"/>
    <property type="match status" value="1"/>
</dbReference>
<evidence type="ECO:0000259" key="20">
    <source>
        <dbReference type="Pfam" id="PF24621"/>
    </source>
</evidence>
<dbReference type="InterPro" id="IPR056179">
    <property type="entry name" value="DHQS_C"/>
</dbReference>
<dbReference type="Pfam" id="PF01761">
    <property type="entry name" value="DHQ_synthase"/>
    <property type="match status" value="1"/>
</dbReference>
<evidence type="ECO:0000256" key="15">
    <source>
        <dbReference type="ARBA" id="ARBA00023141"/>
    </source>
</evidence>
<keyword evidence="22" id="KW-1185">Reference proteome</keyword>
<keyword evidence="10 18" id="KW-0028">Amino-acid biosynthesis</keyword>
<comment type="pathway">
    <text evidence="5 18">Metabolic intermediate biosynthesis; chorismate biosynthesis; chorismate from D-erythrose 4-phosphate and phosphoenolpyruvate: step 2/7.</text>
</comment>
<keyword evidence="9 18" id="KW-0963">Cytoplasm</keyword>
<evidence type="ECO:0000256" key="11">
    <source>
        <dbReference type="ARBA" id="ARBA00022723"/>
    </source>
</evidence>
<dbReference type="InterPro" id="IPR030960">
    <property type="entry name" value="DHQS/DOIS_N"/>
</dbReference>
<keyword evidence="16 18" id="KW-0456">Lyase</keyword>
<evidence type="ECO:0000259" key="19">
    <source>
        <dbReference type="Pfam" id="PF01761"/>
    </source>
</evidence>
<evidence type="ECO:0000256" key="14">
    <source>
        <dbReference type="ARBA" id="ARBA00023027"/>
    </source>
</evidence>
<evidence type="ECO:0000256" key="8">
    <source>
        <dbReference type="ARBA" id="ARBA00017684"/>
    </source>
</evidence>
<dbReference type="SUPFAM" id="SSF56796">
    <property type="entry name" value="Dehydroquinate synthase-like"/>
    <property type="match status" value="1"/>
</dbReference>
<evidence type="ECO:0000256" key="7">
    <source>
        <dbReference type="ARBA" id="ARBA00013031"/>
    </source>
</evidence>
<evidence type="ECO:0000256" key="6">
    <source>
        <dbReference type="ARBA" id="ARBA00005412"/>
    </source>
</evidence>
<keyword evidence="15 18" id="KW-0057">Aromatic amino acid biosynthesis</keyword>
<dbReference type="HAMAP" id="MF_00110">
    <property type="entry name" value="DHQ_synthase"/>
    <property type="match status" value="1"/>
</dbReference>
<dbReference type="RefSeq" id="WP_330198717.1">
    <property type="nucleotide sequence ID" value="NZ_JAZDRP010000003.1"/>
</dbReference>
<accession>A0ABU7LQ65</accession>
<reference evidence="21 22" key="1">
    <citation type="submission" date="2024-01" db="EMBL/GenBank/DDBJ databases">
        <title>Hyphobacterium bacterium isolated from marine sediment.</title>
        <authorList>
            <person name="Zhao S."/>
        </authorList>
    </citation>
    <scope>NUCLEOTIDE SEQUENCE [LARGE SCALE GENOMIC DNA]</scope>
    <source>
        <strain evidence="22">HN65</strain>
    </source>
</reference>
<dbReference type="Proteomes" id="UP001354971">
    <property type="component" value="Unassembled WGS sequence"/>
</dbReference>
<protein>
    <recommendedName>
        <fullName evidence="8 18">3-dehydroquinate synthase</fullName>
        <shortName evidence="18">DHQS</shortName>
        <ecNumber evidence="7 18">4.2.3.4</ecNumber>
    </recommendedName>
</protein>
<feature type="binding site" evidence="18">
    <location>
        <position position="152"/>
    </location>
    <ligand>
        <name>NAD(+)</name>
        <dbReference type="ChEBI" id="CHEBI:57540"/>
    </ligand>
</feature>
<evidence type="ECO:0000256" key="5">
    <source>
        <dbReference type="ARBA" id="ARBA00004661"/>
    </source>
</evidence>
<evidence type="ECO:0000256" key="18">
    <source>
        <dbReference type="HAMAP-Rule" id="MF_00110"/>
    </source>
</evidence>
<dbReference type="InterPro" id="IPR030963">
    <property type="entry name" value="DHQ_synth_fam"/>
</dbReference>
<dbReference type="NCBIfam" id="TIGR01357">
    <property type="entry name" value="aroB"/>
    <property type="match status" value="1"/>
</dbReference>
<comment type="cofactor">
    <cofactor evidence="18">
        <name>Co(2+)</name>
        <dbReference type="ChEBI" id="CHEBI:48828"/>
    </cofactor>
    <cofactor evidence="18">
        <name>Zn(2+)</name>
        <dbReference type="ChEBI" id="CHEBI:29105"/>
    </cofactor>
    <text evidence="18">Binds 1 divalent metal cation per subunit. Can use either Co(2+) or Zn(2+).</text>
</comment>
<evidence type="ECO:0000256" key="13">
    <source>
        <dbReference type="ARBA" id="ARBA00022833"/>
    </source>
</evidence>
<dbReference type="EMBL" id="JAZDRP010000003">
    <property type="protein sequence ID" value="MEE2526058.1"/>
    <property type="molecule type" value="Genomic_DNA"/>
</dbReference>
<comment type="similarity">
    <text evidence="6 18">Belongs to the sugar phosphate cyclases superfamily. Dehydroquinate synthase family.</text>
</comment>
<evidence type="ECO:0000256" key="10">
    <source>
        <dbReference type="ARBA" id="ARBA00022605"/>
    </source>
</evidence>
<feature type="binding site" evidence="18">
    <location>
        <begin position="72"/>
        <end position="77"/>
    </location>
    <ligand>
        <name>NAD(+)</name>
        <dbReference type="ChEBI" id="CHEBI:57540"/>
    </ligand>
</feature>
<evidence type="ECO:0000313" key="22">
    <source>
        <dbReference type="Proteomes" id="UP001354971"/>
    </source>
</evidence>
<sequence length="363" mass="38901">MTELVTISLGERSYEILIGQGAWSIAQRLAAVSPERRYAVLADANVLRLHKDFVETGLGHLQIAGAPIEIPEGETAKSFGMLEIVLSQLLERALERGDAIIAIGGGVTGDLAGFAAAIYKRGIDVIQVPTTLLAMADSSVGGKTAINMPQGKNLVGAFHQPRLVVADFAFLDTLPKRQLLAGYAEIIKAALIGDADFFDQLEYSNRDSLTALHLQAHLKTAIQFKADIVEADEREAGQRALLNFGHTFGHALESDAKGALLHGEAVAAGMALAFDYSVRLGICPENDARRVKDYLKLVGLETGLGSLPGAPFTAEAMVERMRHDKKNAGGAIRLVLARGIGNAFIHEVADEADLLNFLKDKIQ</sequence>
<name>A0ABU7LQ65_9PROT</name>
<dbReference type="PIRSF" id="PIRSF001455">
    <property type="entry name" value="DHQ_synth"/>
    <property type="match status" value="1"/>
</dbReference>
<dbReference type="InterPro" id="IPR016037">
    <property type="entry name" value="DHQ_synth_AroB"/>
</dbReference>
<evidence type="ECO:0000256" key="9">
    <source>
        <dbReference type="ARBA" id="ARBA00022490"/>
    </source>
</evidence>
<comment type="catalytic activity">
    <reaction evidence="1 18">
        <text>7-phospho-2-dehydro-3-deoxy-D-arabino-heptonate = 3-dehydroquinate + phosphate</text>
        <dbReference type="Rhea" id="RHEA:21968"/>
        <dbReference type="ChEBI" id="CHEBI:32364"/>
        <dbReference type="ChEBI" id="CHEBI:43474"/>
        <dbReference type="ChEBI" id="CHEBI:58394"/>
        <dbReference type="EC" id="4.2.3.4"/>
    </reaction>
</comment>
<keyword evidence="14 18" id="KW-0520">NAD</keyword>
<feature type="domain" description="3-dehydroquinate synthase C-terminal" evidence="20">
    <location>
        <begin position="182"/>
        <end position="327"/>
    </location>
</feature>
<organism evidence="21 22">
    <name type="scientific">Hyphobacterium lacteum</name>
    <dbReference type="NCBI Taxonomy" id="3116575"/>
    <lineage>
        <taxon>Bacteria</taxon>
        <taxon>Pseudomonadati</taxon>
        <taxon>Pseudomonadota</taxon>
        <taxon>Alphaproteobacteria</taxon>
        <taxon>Maricaulales</taxon>
        <taxon>Maricaulaceae</taxon>
        <taxon>Hyphobacterium</taxon>
    </lineage>
</organism>
<comment type="subcellular location">
    <subcellularLocation>
        <location evidence="4 18">Cytoplasm</location>
    </subcellularLocation>
</comment>
<keyword evidence="11 18" id="KW-0479">Metal-binding</keyword>
<keyword evidence="12 18" id="KW-0547">Nucleotide-binding</keyword>